<sequence>MAKQLIFGEGARKYFKEGVDILANSDYATFENCVWWEVGDNTGTDEFDIALRVGNACINTTIDGCMFRSEAAEAVAAISSSNDTSYTTIQNCRIMGDYSTAAINFASVASTDLHILDNTIINGDLVADNGLNAEPAIEIVDATGGFVKGNFFAADTATNHLAMTVADDMVFMENYTTDDDGDDFEGTRRSDTSAVTASADG</sequence>
<dbReference type="AlphaFoldDB" id="A0A0F8ZC94"/>
<dbReference type="SUPFAM" id="SSF51126">
    <property type="entry name" value="Pectin lyase-like"/>
    <property type="match status" value="1"/>
</dbReference>
<organism evidence="2">
    <name type="scientific">marine sediment metagenome</name>
    <dbReference type="NCBI Taxonomy" id="412755"/>
    <lineage>
        <taxon>unclassified sequences</taxon>
        <taxon>metagenomes</taxon>
        <taxon>ecological metagenomes</taxon>
    </lineage>
</organism>
<gene>
    <name evidence="2" type="ORF">LCGC14_2987420</name>
</gene>
<evidence type="ECO:0000313" key="2">
    <source>
        <dbReference type="EMBL" id="KKK64119.1"/>
    </source>
</evidence>
<feature type="region of interest" description="Disordered" evidence="1">
    <location>
        <begin position="180"/>
        <end position="201"/>
    </location>
</feature>
<evidence type="ECO:0008006" key="3">
    <source>
        <dbReference type="Google" id="ProtNLM"/>
    </source>
</evidence>
<accession>A0A0F8ZC94</accession>
<dbReference type="EMBL" id="LAZR01061172">
    <property type="protein sequence ID" value="KKK64119.1"/>
    <property type="molecule type" value="Genomic_DNA"/>
</dbReference>
<protein>
    <recommendedName>
        <fullName evidence="3">Right handed beta helix domain-containing protein</fullName>
    </recommendedName>
</protein>
<proteinExistence type="predicted"/>
<dbReference type="InterPro" id="IPR011050">
    <property type="entry name" value="Pectin_lyase_fold/virulence"/>
</dbReference>
<evidence type="ECO:0000256" key="1">
    <source>
        <dbReference type="SAM" id="MobiDB-lite"/>
    </source>
</evidence>
<feature type="compositionally biased region" description="Polar residues" evidence="1">
    <location>
        <begin position="192"/>
        <end position="201"/>
    </location>
</feature>
<comment type="caution">
    <text evidence="2">The sequence shown here is derived from an EMBL/GenBank/DDBJ whole genome shotgun (WGS) entry which is preliminary data.</text>
</comment>
<name>A0A0F8ZC94_9ZZZZ</name>
<reference evidence="2" key="1">
    <citation type="journal article" date="2015" name="Nature">
        <title>Complex archaea that bridge the gap between prokaryotes and eukaryotes.</title>
        <authorList>
            <person name="Spang A."/>
            <person name="Saw J.H."/>
            <person name="Jorgensen S.L."/>
            <person name="Zaremba-Niedzwiedzka K."/>
            <person name="Martijn J."/>
            <person name="Lind A.E."/>
            <person name="van Eijk R."/>
            <person name="Schleper C."/>
            <person name="Guy L."/>
            <person name="Ettema T.J."/>
        </authorList>
    </citation>
    <scope>NUCLEOTIDE SEQUENCE</scope>
</reference>